<organism evidence="2 3">
    <name type="scientific">Colwellia demingiae</name>
    <dbReference type="NCBI Taxonomy" id="89401"/>
    <lineage>
        <taxon>Bacteria</taxon>
        <taxon>Pseudomonadati</taxon>
        <taxon>Pseudomonadota</taxon>
        <taxon>Gammaproteobacteria</taxon>
        <taxon>Alteromonadales</taxon>
        <taxon>Colwelliaceae</taxon>
        <taxon>Colwellia</taxon>
    </lineage>
</organism>
<feature type="region of interest" description="Disordered" evidence="1">
    <location>
        <begin position="11"/>
        <end position="33"/>
    </location>
</feature>
<dbReference type="OrthoDB" id="6228712at2"/>
<comment type="caution">
    <text evidence="2">The sequence shown here is derived from an EMBL/GenBank/DDBJ whole genome shotgun (WGS) entry which is preliminary data.</text>
</comment>
<dbReference type="RefSeq" id="WP_146785080.1">
    <property type="nucleotide sequence ID" value="NZ_VOLT01000003.1"/>
</dbReference>
<keyword evidence="3" id="KW-1185">Reference proteome</keyword>
<gene>
    <name evidence="2" type="ORF">ESZ36_06140</name>
</gene>
<sequence>MSRIFAIHNQVQENTANGNESNNDKSTTDSSATDNELTELMSTRHQLIHCLFEQNTHEEISIELNLLNEMITLDAELSSQSKVCKKALAEQVIRLKKSKKVTKSYQKY</sequence>
<evidence type="ECO:0000313" key="2">
    <source>
        <dbReference type="EMBL" id="TWX69541.1"/>
    </source>
</evidence>
<evidence type="ECO:0008006" key="4">
    <source>
        <dbReference type="Google" id="ProtNLM"/>
    </source>
</evidence>
<reference evidence="2 3" key="1">
    <citation type="submission" date="2019-07" db="EMBL/GenBank/DDBJ databases">
        <title>Genomes of sea-ice associated Colwellia species.</title>
        <authorList>
            <person name="Bowman J.P."/>
        </authorList>
    </citation>
    <scope>NUCLEOTIDE SEQUENCE [LARGE SCALE GENOMIC DNA]</scope>
    <source>
        <strain evidence="2 3">ACAM 459</strain>
    </source>
</reference>
<proteinExistence type="predicted"/>
<evidence type="ECO:0000313" key="3">
    <source>
        <dbReference type="Proteomes" id="UP000321822"/>
    </source>
</evidence>
<protein>
    <recommendedName>
        <fullName evidence="4">Flagellar protein FliT</fullName>
    </recommendedName>
</protein>
<feature type="compositionally biased region" description="Polar residues" evidence="1">
    <location>
        <begin position="11"/>
        <end position="21"/>
    </location>
</feature>
<dbReference type="Proteomes" id="UP000321822">
    <property type="component" value="Unassembled WGS sequence"/>
</dbReference>
<evidence type="ECO:0000256" key="1">
    <source>
        <dbReference type="SAM" id="MobiDB-lite"/>
    </source>
</evidence>
<name>A0A5C6QL30_9GAMM</name>
<dbReference type="EMBL" id="VOLT01000003">
    <property type="protein sequence ID" value="TWX69541.1"/>
    <property type="molecule type" value="Genomic_DNA"/>
</dbReference>
<accession>A0A5C6QL30</accession>
<dbReference type="AlphaFoldDB" id="A0A5C6QL30"/>